<reference evidence="1 2" key="1">
    <citation type="submission" date="2015-12" db="EMBL/GenBank/DDBJ databases">
        <title>Bacillus cereus Group isolate.</title>
        <authorList>
            <person name="Kovac J."/>
        </authorList>
    </citation>
    <scope>NUCLEOTIDE SEQUENCE [LARGE SCALE GENOMIC DNA]</scope>
    <source>
        <strain evidence="1 2">FSL W8-0275</strain>
    </source>
</reference>
<dbReference type="Proteomes" id="UP000075591">
    <property type="component" value="Unassembled WGS sequence"/>
</dbReference>
<dbReference type="AlphaFoldDB" id="A0A150B6M4"/>
<sequence>MITFPCTQCGICCQNIQGIDSLSHLNRGDGCCIHYDIDNRSCTIYEERPLLCNIELAYEKLFKKSMSKKDFYLLNVEACNELQEMHQVPSTYRIDIKKTIG</sequence>
<protein>
    <recommendedName>
        <fullName evidence="3">YkgJ family cysteine cluster protein</fullName>
    </recommendedName>
</protein>
<evidence type="ECO:0000313" key="1">
    <source>
        <dbReference type="EMBL" id="KXY01794.1"/>
    </source>
</evidence>
<comment type="caution">
    <text evidence="1">The sequence shown here is derived from an EMBL/GenBank/DDBJ whole genome shotgun (WGS) entry which is preliminary data.</text>
</comment>
<name>A0A150B6M4_BACCE</name>
<organism evidence="1 2">
    <name type="scientific">Bacillus cereus</name>
    <dbReference type="NCBI Taxonomy" id="1396"/>
    <lineage>
        <taxon>Bacteria</taxon>
        <taxon>Bacillati</taxon>
        <taxon>Bacillota</taxon>
        <taxon>Bacilli</taxon>
        <taxon>Bacillales</taxon>
        <taxon>Bacillaceae</taxon>
        <taxon>Bacillus</taxon>
        <taxon>Bacillus cereus group</taxon>
    </lineage>
</organism>
<evidence type="ECO:0008006" key="3">
    <source>
        <dbReference type="Google" id="ProtNLM"/>
    </source>
</evidence>
<dbReference type="Pfam" id="PF03692">
    <property type="entry name" value="CxxCxxCC"/>
    <property type="match status" value="1"/>
</dbReference>
<dbReference type="InterPro" id="IPR005358">
    <property type="entry name" value="Puta_zinc/iron-chelating_dom"/>
</dbReference>
<dbReference type="RefSeq" id="WP_017560698.1">
    <property type="nucleotide sequence ID" value="NZ_JAAVIN010000009.1"/>
</dbReference>
<dbReference type="PATRIC" id="fig|1396.442.peg.1505"/>
<proteinExistence type="predicted"/>
<evidence type="ECO:0000313" key="2">
    <source>
        <dbReference type="Proteomes" id="UP000075591"/>
    </source>
</evidence>
<gene>
    <name evidence="1" type="ORF">AT274_15530</name>
</gene>
<accession>A0A150B6M4</accession>
<dbReference type="EMBL" id="LOMT01000024">
    <property type="protein sequence ID" value="KXY01794.1"/>
    <property type="molecule type" value="Genomic_DNA"/>
</dbReference>